<dbReference type="SMART" id="SM00146">
    <property type="entry name" value="PI3Kc"/>
    <property type="match status" value="1"/>
</dbReference>
<evidence type="ECO:0000256" key="5">
    <source>
        <dbReference type="ARBA" id="ARBA00022679"/>
    </source>
</evidence>
<feature type="compositionally biased region" description="Polar residues" evidence="12">
    <location>
        <begin position="473"/>
        <end position="486"/>
    </location>
</feature>
<evidence type="ECO:0000313" key="17">
    <source>
        <dbReference type="Proteomes" id="UP000249619"/>
    </source>
</evidence>
<evidence type="ECO:0000256" key="7">
    <source>
        <dbReference type="ARBA" id="ARBA00022777"/>
    </source>
</evidence>
<dbReference type="Proteomes" id="UP000249619">
    <property type="component" value="Unassembled WGS sequence"/>
</dbReference>
<dbReference type="Gene3D" id="3.30.1010.10">
    <property type="entry name" value="Phosphatidylinositol 3-kinase Catalytic Subunit, Chain A, domain 4"/>
    <property type="match status" value="1"/>
</dbReference>
<evidence type="ECO:0000259" key="15">
    <source>
        <dbReference type="PROSITE" id="PS51545"/>
    </source>
</evidence>
<dbReference type="FunFam" id="3.30.200.20:FF:000488">
    <property type="entry name" value="Related to severin kinase"/>
    <property type="match status" value="1"/>
</dbReference>
<evidence type="ECO:0000256" key="11">
    <source>
        <dbReference type="PROSITE-ProRule" id="PRU10141"/>
    </source>
</evidence>
<dbReference type="InterPro" id="IPR017441">
    <property type="entry name" value="Protein_kinase_ATP_BS"/>
</dbReference>
<accession>A0A364MXD8</accession>
<keyword evidence="5 16" id="KW-0808">Transferase</keyword>
<comment type="catalytic activity">
    <reaction evidence="9">
        <text>L-threonyl-[protein] + ATP = O-phospho-L-threonyl-[protein] + ADP + H(+)</text>
        <dbReference type="Rhea" id="RHEA:46608"/>
        <dbReference type="Rhea" id="RHEA-COMP:11060"/>
        <dbReference type="Rhea" id="RHEA-COMP:11605"/>
        <dbReference type="ChEBI" id="CHEBI:15378"/>
        <dbReference type="ChEBI" id="CHEBI:30013"/>
        <dbReference type="ChEBI" id="CHEBI:30616"/>
        <dbReference type="ChEBI" id="CHEBI:61977"/>
        <dbReference type="ChEBI" id="CHEBI:456216"/>
        <dbReference type="EC" id="2.7.11.1"/>
    </reaction>
</comment>
<evidence type="ECO:0000259" key="13">
    <source>
        <dbReference type="PROSITE" id="PS50011"/>
    </source>
</evidence>
<dbReference type="SMART" id="SM00220">
    <property type="entry name" value="S_TKc"/>
    <property type="match status" value="1"/>
</dbReference>
<feature type="compositionally biased region" description="Polar residues" evidence="12">
    <location>
        <begin position="1217"/>
        <end position="1226"/>
    </location>
</feature>
<keyword evidence="8 11" id="KW-0067">ATP-binding</keyword>
<evidence type="ECO:0000259" key="14">
    <source>
        <dbReference type="PROSITE" id="PS50290"/>
    </source>
</evidence>
<evidence type="ECO:0000256" key="4">
    <source>
        <dbReference type="ARBA" id="ARBA00022527"/>
    </source>
</evidence>
<dbReference type="InterPro" id="IPR016024">
    <property type="entry name" value="ARM-type_fold"/>
</dbReference>
<dbReference type="InterPro" id="IPR001263">
    <property type="entry name" value="PI3K_accessory_dom"/>
</dbReference>
<dbReference type="GO" id="GO:0046854">
    <property type="term" value="P:phosphatidylinositol phosphate biosynthetic process"/>
    <property type="evidence" value="ECO:0007669"/>
    <property type="project" value="InterPro"/>
</dbReference>
<dbReference type="SUPFAM" id="SSF48371">
    <property type="entry name" value="ARM repeat"/>
    <property type="match status" value="2"/>
</dbReference>
<feature type="compositionally biased region" description="Low complexity" evidence="12">
    <location>
        <begin position="437"/>
        <end position="453"/>
    </location>
</feature>
<dbReference type="GO" id="GO:0106310">
    <property type="term" value="F:protein serine kinase activity"/>
    <property type="evidence" value="ECO:0007669"/>
    <property type="project" value="RHEA"/>
</dbReference>
<dbReference type="Pfam" id="PF00454">
    <property type="entry name" value="PI3_PI4_kinase"/>
    <property type="match status" value="1"/>
</dbReference>
<dbReference type="Gene3D" id="1.10.510.10">
    <property type="entry name" value="Transferase(Phosphotransferase) domain 1"/>
    <property type="match status" value="1"/>
</dbReference>
<comment type="caution">
    <text evidence="16">The sequence shown here is derived from an EMBL/GenBank/DDBJ whole genome shotgun (WGS) entry which is preliminary data.</text>
</comment>
<evidence type="ECO:0000256" key="3">
    <source>
        <dbReference type="ARBA" id="ARBA00008874"/>
    </source>
</evidence>
<dbReference type="PROSITE" id="PS00915">
    <property type="entry name" value="PI3_4_KINASE_1"/>
    <property type="match status" value="1"/>
</dbReference>
<comment type="similarity">
    <text evidence="3">Belongs to the protein kinase superfamily. STE Ser/Thr protein kinase family. STE20 subfamily.</text>
</comment>
<feature type="domain" description="PIK helical" evidence="15">
    <location>
        <begin position="2111"/>
        <end position="2297"/>
    </location>
</feature>
<feature type="region of interest" description="Disordered" evidence="12">
    <location>
        <begin position="1213"/>
        <end position="1257"/>
    </location>
</feature>
<keyword evidence="7 16" id="KW-0418">Kinase</keyword>
<dbReference type="InterPro" id="IPR036940">
    <property type="entry name" value="PI3/4_kinase_cat_sf"/>
</dbReference>
<keyword evidence="6 11" id="KW-0547">Nucleotide-binding</keyword>
<sequence length="2612" mass="289057">MAAELGANESVDPKTLYTKQECIGGGSFGKVYKGLDRRTGHTVAIKVIDVENAEDEVDDIMGEIMILSGMNSPYVTKYYGSYLAGSDLWIVMEFCSGGSCADLMKPGIIAEAEIAVILKELLMGLTYLHDDHKLHRDIKAANILVGANGQVKLADFGVSGQLSATMTKKNTFVGTPFWMAPEVIKQSGYDGKADIWSLGITALELANGEPPYADIHPMKVLFLIPKNPPPSLQGNFSPAFKEFVDLCLRKDPRERPSAKQLLQTSFIRKAGKPARLQELISRYQDWKVRYPKEAAESDDEATPVKRNEPVNEDLWDFGTVRPLGGGRGPALAPMNDAGANARNISPQRKPVAQPKGNYGDENDDTIRESQPPSPTKRLAPLQTQGSPGASVRTAARIPLPASPEKRAPPPFPQPAAELPRKSPVPGLFSPPANRGLATPTKAQTPQQPRRQTPLQHNFDDFIQREIAADMNNLELTPQQRVPTPSRASVLPQMTIPEIPPFRGQSSSPGENNAHVSQLPKPLQSPIRTQSQVPMPTQAQKPLPPLAGQQNLPSLSGQKPLPLTQQSIPPLSTGSSLQPDSAASNDPFHSSMVSNKKPQSTPPAPPPHASKPPPMSRGSFGRPKPTPNHASLLQPTGSPTTAVEITALTGVVVPALEAALSRRNYHLTLKNKQESAHSLDDPQGFIERRRQRQDCHDNVTRLVNEIRGKFEELDRWDEKGEVGMGGEVAGFLEGFLEEVLSCSWAVGGRRLQSGRGQLRPPTRTIRSHALEKLARLSAETTGSDYGRMFKRFPDASHAMKAQELEAILALCKSAPYIQSLDVADQLLARLSPYLSASYAQTFAPSPNLRTIEPAPYEVLTYNLTCAVLSLGLRHDALRTRAAAALESYLTGWATAAAELSEQQFVEDGADDYGADGELARVMTHSLSLLGFLGAAAEHADFWNAYDRLQLVLSVRTTLTENFLIAFETVLSIVRNARSHQHGLREWKRYTKHYAATRRPLGAMILHDSFLKLVLASASQLIGTSQRLTSPDSVLDYLQTWLDNKDHPHIRATAENSLAEGLAKIAGEEMERLENDLDYLQRVGSAWQQQQASSVKAKVLVTYLCCTVYDDDTDITDAEILTAWLDNVLNDPTQSGDHELASTVLKAMAILAEVSPQLAASLGRSLPRVIVQANFDHRTTSVAAESLAAVLSLLPQDAIITTLYSLGNVISVGPAAERNPSTSPTLNGNGNGSGKPAKSGGVYSHQHGSTISLTPSDVDEPHHVHTTVVETIVSVARNCKDPKITALALSMLVQKVGRSGKEVDAKIITDTAFLGIHSPPGEFRSLLKVYTKISHDALVSDDTAKLEAVMAARLNLSKEITADEPTFEIYLTHLLDTIVSKGDAQETSHRHLRDTELAAQEIAQLLKPLAVLLGRNAESPEYAALDDSVIGLQRDAWFNIVVHGFDLLSDLGKQYREELRTLARFSKPLITEERPFLSESDIELNTVLRRGKSPEHTVEQKRRLGKLLPSCEADTKSLSYQEAVFLSTAYLVEDLRASTGDCTKALAYFLDPKLRTGAVGNCMAAITTTAVRTYLAKTLSGKSHTFSTPYLAKQLATIFSACCHRIARVQQAAAACADVVIREVPSTLCQKSALFALLELLSMMWYSCLEGETDEYTWKSTFTSKRSNIVVELSDDYAFRRATLDALHNRATVWVKGALDIAPLDVKGLLQSYLSEFDDEMSFGHISLGRSFALEMGSVIPSTDQRLGAVERQGININTASDFITQYTTRQEYKFLDGVADQEEEWLKGAPTSESKPSYLSRSLHEATNLLVDLESRTLGHKHVAIAELRDILRRAAALLCRVKTDQSPVVQHLVGIPFAVFSKQSIKLGISLWTSVAKENPRMESRLLVAIAENWENTVRKRRGIFSPALKHADPFYGKQEFAATDKEALSKRQQQIYNLIAPHFRLLQFLSSHFSASRLSKADVERVYVRLMHITLEALSVGCSQPLARESYFHIILLGLRIARHSTTISPTIRWRLVDRILTAALAWFAKAPQWSFGGNRLQIKAETHVLADVQAQLDLVGKVTTVVDIGSKLKAKQDLLSLLVSNEQTRLMVWLFPLDYGKKHHFTSGRHSNTLPDAAVTAHLKTAWAEHPGIAVHLLKRYQSQRLNNEVRWQVLNFPHKVLDEPDALEVLLGNTLPGDVSFQLKYLLYWTPVNPITAVTYFMPAYGNHPFIIQYAMRALESHSVDVMFFYVYQIVQTLRYDVLGYVERYIIETAQFSQLFAHQIIWNMKANAYKDEAAEIPDAVKPTLDKVMASLESSFSKEDHAFYEREFAFFNEVTGISGTLRSVLHEPKEVKKQKIEEELRKIQVEVGVYLPSNPDGQVIGIDRKSGKPLQSHAKTPFMATFRIRKTRPDDQGIEETEEDDRDVPQKRDNSYETWLSAIFKVGDDCRQDVLALQMIAAFRGIFNTVGLDVWVFPYRVTATAPGCGVIDVLPNSISRDMLGREAVNRLDDYFVSRYGNEDSIRYQEARSNFVKSMAAYSVISFLLQFKDRHNGNIMIDDAGHIIHIDFGFCFDIAPGGIKFERAPFKLTAEMIAVMSGKNAQNPYTSQAYRWFEELTVKAFLASHAG</sequence>
<dbReference type="FunFam" id="1.25.40.70:FF:000011">
    <property type="entry name" value="Phosphatidylinositol 4-kinase alpha"/>
    <property type="match status" value="1"/>
</dbReference>
<feature type="domain" description="PI3K/PI4K catalytic" evidence="14">
    <location>
        <begin position="2394"/>
        <end position="2612"/>
    </location>
</feature>
<dbReference type="Gene3D" id="1.25.40.70">
    <property type="entry name" value="Phosphatidylinositol 3-kinase, accessory domain (PIK)"/>
    <property type="match status" value="1"/>
</dbReference>
<dbReference type="InterPro" id="IPR000403">
    <property type="entry name" value="PI3/4_kinase_cat_dom"/>
</dbReference>
<dbReference type="EC" id="2.7.1.67" evidence="16"/>
<dbReference type="FunFam" id="1.10.510.10:FF:000499">
    <property type="entry name" value="Serine/threonine-protein kinase KIC1"/>
    <property type="match status" value="1"/>
</dbReference>
<comment type="catalytic activity">
    <reaction evidence="10">
        <text>L-seryl-[protein] + ATP = O-phospho-L-seryl-[protein] + ADP + H(+)</text>
        <dbReference type="Rhea" id="RHEA:17989"/>
        <dbReference type="Rhea" id="RHEA-COMP:9863"/>
        <dbReference type="Rhea" id="RHEA-COMP:11604"/>
        <dbReference type="ChEBI" id="CHEBI:15378"/>
        <dbReference type="ChEBI" id="CHEBI:29999"/>
        <dbReference type="ChEBI" id="CHEBI:30616"/>
        <dbReference type="ChEBI" id="CHEBI:83421"/>
        <dbReference type="ChEBI" id="CHEBI:456216"/>
        <dbReference type="EC" id="2.7.11.1"/>
    </reaction>
</comment>
<feature type="compositionally biased region" description="Polar residues" evidence="12">
    <location>
        <begin position="627"/>
        <end position="636"/>
    </location>
</feature>
<dbReference type="SUPFAM" id="SSF56112">
    <property type="entry name" value="Protein kinase-like (PK-like)"/>
    <property type="match status" value="2"/>
</dbReference>
<dbReference type="GO" id="GO:0004430">
    <property type="term" value="F:1-phosphatidylinositol 4-kinase activity"/>
    <property type="evidence" value="ECO:0007669"/>
    <property type="project" value="UniProtKB-EC"/>
</dbReference>
<dbReference type="InterPro" id="IPR018936">
    <property type="entry name" value="PI3/4_kinase_CS"/>
</dbReference>
<dbReference type="SMART" id="SM00145">
    <property type="entry name" value="PI3Ka"/>
    <property type="match status" value="1"/>
</dbReference>
<dbReference type="InterPro" id="IPR000719">
    <property type="entry name" value="Prot_kinase_dom"/>
</dbReference>
<dbReference type="PROSITE" id="PS00107">
    <property type="entry name" value="PROTEIN_KINASE_ATP"/>
    <property type="match status" value="1"/>
</dbReference>
<dbReference type="InterPro" id="IPR011009">
    <property type="entry name" value="Kinase-like_dom_sf"/>
</dbReference>
<feature type="region of interest" description="Disordered" evidence="12">
    <location>
        <begin position="2395"/>
        <end position="2414"/>
    </location>
</feature>
<evidence type="ECO:0000256" key="10">
    <source>
        <dbReference type="ARBA" id="ARBA00048679"/>
    </source>
</evidence>
<protein>
    <submittedName>
        <fullName evidence="16">Phosphatidylinositol 3-kinase 3</fullName>
        <ecNumber evidence="16">2.7.1.67</ecNumber>
    </submittedName>
</protein>
<feature type="compositionally biased region" description="Polar residues" evidence="12">
    <location>
        <begin position="1244"/>
        <end position="1253"/>
    </location>
</feature>
<dbReference type="Gene3D" id="3.30.200.20">
    <property type="entry name" value="Phosphorylase Kinase, domain 1"/>
    <property type="match status" value="1"/>
</dbReference>
<dbReference type="InterPro" id="IPR015433">
    <property type="entry name" value="PI3/4_kinase"/>
</dbReference>
<evidence type="ECO:0000313" key="16">
    <source>
        <dbReference type="EMBL" id="RAR06285.1"/>
    </source>
</evidence>
<dbReference type="Pfam" id="PF00613">
    <property type="entry name" value="PI3Ka"/>
    <property type="match status" value="1"/>
</dbReference>
<dbReference type="CDD" id="cd06609">
    <property type="entry name" value="STKc_MST3_like"/>
    <property type="match status" value="1"/>
</dbReference>
<dbReference type="GO" id="GO:0005737">
    <property type="term" value="C:cytoplasm"/>
    <property type="evidence" value="ECO:0007669"/>
    <property type="project" value="TreeGrafter"/>
</dbReference>
<dbReference type="CDD" id="cd05167">
    <property type="entry name" value="PI4Kc_III_alpha"/>
    <property type="match status" value="1"/>
</dbReference>
<dbReference type="Pfam" id="PF19274">
    <property type="entry name" value="PI4K_N"/>
    <property type="match status" value="1"/>
</dbReference>
<dbReference type="PROSITE" id="PS50290">
    <property type="entry name" value="PI3_4_KINASE_3"/>
    <property type="match status" value="1"/>
</dbReference>
<feature type="compositionally biased region" description="Polar residues" evidence="12">
    <location>
        <begin position="525"/>
        <end position="539"/>
    </location>
</feature>
<keyword evidence="4" id="KW-0723">Serine/threonine-protein kinase</keyword>
<feature type="compositionally biased region" description="Polar residues" evidence="12">
    <location>
        <begin position="547"/>
        <end position="593"/>
    </location>
</feature>
<evidence type="ECO:0000256" key="2">
    <source>
        <dbReference type="ARBA" id="ARBA00006209"/>
    </source>
</evidence>
<dbReference type="InterPro" id="IPR042236">
    <property type="entry name" value="PI3K_accessory_sf"/>
</dbReference>
<dbReference type="GO" id="GO:0048015">
    <property type="term" value="P:phosphatidylinositol-mediated signaling"/>
    <property type="evidence" value="ECO:0007669"/>
    <property type="project" value="TreeGrafter"/>
</dbReference>
<feature type="domain" description="Protein kinase" evidence="13">
    <location>
        <begin position="17"/>
        <end position="267"/>
    </location>
</feature>
<feature type="compositionally biased region" description="Acidic residues" evidence="12">
    <location>
        <begin position="2398"/>
        <end position="2408"/>
    </location>
</feature>
<dbReference type="EMBL" id="QGDH01000117">
    <property type="protein sequence ID" value="RAR06285.1"/>
    <property type="molecule type" value="Genomic_DNA"/>
</dbReference>
<feature type="binding site" evidence="11">
    <location>
        <position position="46"/>
    </location>
    <ligand>
        <name>ATP</name>
        <dbReference type="ChEBI" id="CHEBI:30616"/>
    </ligand>
</feature>
<keyword evidence="17" id="KW-1185">Reference proteome</keyword>
<evidence type="ECO:0000256" key="8">
    <source>
        <dbReference type="ARBA" id="ARBA00022840"/>
    </source>
</evidence>
<gene>
    <name evidence="16" type="ORF">DDE83_006984</name>
</gene>
<comment type="similarity">
    <text evidence="2">Belongs to the PI3/PI4-kinase family. Type III PI4K subfamily.</text>
</comment>
<name>A0A364MXD8_STELY</name>
<comment type="catalytic activity">
    <reaction evidence="1">
        <text>a 1,2-diacyl-sn-glycero-3-phospho-(1D-myo-inositol) + ATP = a 1,2-diacyl-sn-glycero-3-phospho-(1D-myo-inositol 4-phosphate) + ADP + H(+)</text>
        <dbReference type="Rhea" id="RHEA:19877"/>
        <dbReference type="ChEBI" id="CHEBI:15378"/>
        <dbReference type="ChEBI" id="CHEBI:30616"/>
        <dbReference type="ChEBI" id="CHEBI:57880"/>
        <dbReference type="ChEBI" id="CHEBI:58178"/>
        <dbReference type="ChEBI" id="CHEBI:456216"/>
        <dbReference type="EC" id="2.7.1.67"/>
    </reaction>
</comment>
<feature type="region of interest" description="Disordered" evidence="12">
    <location>
        <begin position="293"/>
        <end position="636"/>
    </location>
</feature>
<reference evidence="17" key="1">
    <citation type="submission" date="2018-05" db="EMBL/GenBank/DDBJ databases">
        <title>Draft genome sequence of Stemphylium lycopersici strain CIDEFI 213.</title>
        <authorList>
            <person name="Medina R."/>
            <person name="Franco M.E.E."/>
            <person name="Lucentini C.G."/>
            <person name="Saparrat M.C.N."/>
            <person name="Balatti P.A."/>
        </authorList>
    </citation>
    <scope>NUCLEOTIDE SEQUENCE [LARGE SCALE GENOMIC DNA]</scope>
    <source>
        <strain evidence="17">CIDEFI 213</strain>
    </source>
</reference>
<dbReference type="Gene3D" id="1.10.1070.11">
    <property type="entry name" value="Phosphatidylinositol 3-/4-kinase, catalytic domain"/>
    <property type="match status" value="1"/>
</dbReference>
<dbReference type="Pfam" id="PF00069">
    <property type="entry name" value="Pkinase"/>
    <property type="match status" value="1"/>
</dbReference>
<evidence type="ECO:0000256" key="12">
    <source>
        <dbReference type="SAM" id="MobiDB-lite"/>
    </source>
</evidence>
<dbReference type="InterPro" id="IPR045495">
    <property type="entry name" value="PI4K_N"/>
</dbReference>
<organism evidence="16 17">
    <name type="scientific">Stemphylium lycopersici</name>
    <name type="common">Tomato gray leaf spot disease fungus</name>
    <name type="synonym">Thyrospora lycopersici</name>
    <dbReference type="NCBI Taxonomy" id="183478"/>
    <lineage>
        <taxon>Eukaryota</taxon>
        <taxon>Fungi</taxon>
        <taxon>Dikarya</taxon>
        <taxon>Ascomycota</taxon>
        <taxon>Pezizomycotina</taxon>
        <taxon>Dothideomycetes</taxon>
        <taxon>Pleosporomycetidae</taxon>
        <taxon>Pleosporales</taxon>
        <taxon>Pleosporineae</taxon>
        <taxon>Pleosporaceae</taxon>
        <taxon>Stemphylium</taxon>
    </lineage>
</organism>
<dbReference type="PROSITE" id="PS00916">
    <property type="entry name" value="PI3_4_KINASE_2"/>
    <property type="match status" value="1"/>
</dbReference>
<dbReference type="GO" id="GO:0005524">
    <property type="term" value="F:ATP binding"/>
    <property type="evidence" value="ECO:0007669"/>
    <property type="project" value="UniProtKB-UniRule"/>
</dbReference>
<dbReference type="FunFam" id="3.30.1010.10:FF:000014">
    <property type="entry name" value="Phosphatidylinositol 4-kinase STT4"/>
    <property type="match status" value="1"/>
</dbReference>
<dbReference type="PANTHER" id="PTHR10048">
    <property type="entry name" value="PHOSPHATIDYLINOSITOL KINASE"/>
    <property type="match status" value="1"/>
</dbReference>
<dbReference type="PANTHER" id="PTHR10048:SF15">
    <property type="entry name" value="PHOSPHATIDYLINOSITOL 4-KINASE ALPHA"/>
    <property type="match status" value="1"/>
</dbReference>
<feature type="compositionally biased region" description="Basic and acidic residues" evidence="12">
    <location>
        <begin position="457"/>
        <end position="467"/>
    </location>
</feature>
<dbReference type="GO" id="GO:0005886">
    <property type="term" value="C:plasma membrane"/>
    <property type="evidence" value="ECO:0007669"/>
    <property type="project" value="TreeGrafter"/>
</dbReference>
<dbReference type="PROSITE" id="PS50011">
    <property type="entry name" value="PROTEIN_KINASE_DOM"/>
    <property type="match status" value="1"/>
</dbReference>
<evidence type="ECO:0000256" key="6">
    <source>
        <dbReference type="ARBA" id="ARBA00022741"/>
    </source>
</evidence>
<dbReference type="STRING" id="183478.A0A364MXD8"/>
<dbReference type="PROSITE" id="PS51545">
    <property type="entry name" value="PIK_HELICAL"/>
    <property type="match status" value="1"/>
</dbReference>
<evidence type="ECO:0000256" key="9">
    <source>
        <dbReference type="ARBA" id="ARBA00047899"/>
    </source>
</evidence>
<evidence type="ECO:0000256" key="1">
    <source>
        <dbReference type="ARBA" id="ARBA00001686"/>
    </source>
</evidence>
<dbReference type="GO" id="GO:0004674">
    <property type="term" value="F:protein serine/threonine kinase activity"/>
    <property type="evidence" value="ECO:0007669"/>
    <property type="project" value="UniProtKB-KW"/>
</dbReference>
<feature type="compositionally biased region" description="Polar residues" evidence="12">
    <location>
        <begin position="503"/>
        <end position="515"/>
    </location>
</feature>
<feature type="compositionally biased region" description="Pro residues" evidence="12">
    <location>
        <begin position="599"/>
        <end position="614"/>
    </location>
</feature>
<proteinExistence type="inferred from homology"/>